<name>V9EPL0_PHYNI</name>
<protein>
    <submittedName>
        <fullName evidence="2">Uncharacterized protein</fullName>
    </submittedName>
</protein>
<feature type="compositionally biased region" description="Basic and acidic residues" evidence="1">
    <location>
        <begin position="1"/>
        <end position="25"/>
    </location>
</feature>
<evidence type="ECO:0000256" key="1">
    <source>
        <dbReference type="SAM" id="MobiDB-lite"/>
    </source>
</evidence>
<dbReference type="eggNOG" id="ENOG502R7GS">
    <property type="taxonomic scope" value="Eukaryota"/>
</dbReference>
<gene>
    <name evidence="2" type="ORF">F443_13844</name>
</gene>
<feature type="compositionally biased region" description="Polar residues" evidence="1">
    <location>
        <begin position="26"/>
        <end position="40"/>
    </location>
</feature>
<dbReference type="AlphaFoldDB" id="V9EPL0"/>
<feature type="region of interest" description="Disordered" evidence="1">
    <location>
        <begin position="1"/>
        <end position="162"/>
    </location>
</feature>
<proteinExistence type="predicted"/>
<organism evidence="2 3">
    <name type="scientific">Phytophthora nicotianae P1569</name>
    <dbReference type="NCBI Taxonomy" id="1317065"/>
    <lineage>
        <taxon>Eukaryota</taxon>
        <taxon>Sar</taxon>
        <taxon>Stramenopiles</taxon>
        <taxon>Oomycota</taxon>
        <taxon>Peronosporomycetes</taxon>
        <taxon>Peronosporales</taxon>
        <taxon>Peronosporaceae</taxon>
        <taxon>Phytophthora</taxon>
    </lineage>
</organism>
<evidence type="ECO:0000313" key="2">
    <source>
        <dbReference type="EMBL" id="ETI40831.1"/>
    </source>
</evidence>
<evidence type="ECO:0000313" key="3">
    <source>
        <dbReference type="Proteomes" id="UP000018721"/>
    </source>
</evidence>
<feature type="compositionally biased region" description="Low complexity" evidence="1">
    <location>
        <begin position="69"/>
        <end position="94"/>
    </location>
</feature>
<dbReference type="OrthoDB" id="129869at2759"/>
<reference evidence="2 3" key="1">
    <citation type="submission" date="2013-11" db="EMBL/GenBank/DDBJ databases">
        <title>The Genome Sequence of Phytophthora parasitica P1569.</title>
        <authorList>
            <consortium name="The Broad Institute Genomics Platform"/>
            <person name="Russ C."/>
            <person name="Tyler B."/>
            <person name="Panabieres F."/>
            <person name="Shan W."/>
            <person name="Tripathy S."/>
            <person name="Grunwald N."/>
            <person name="Machado M."/>
            <person name="Johnson C.S."/>
            <person name="Arredondo F."/>
            <person name="Hong C."/>
            <person name="Coffey M."/>
            <person name="Young S.K."/>
            <person name="Zeng Q."/>
            <person name="Gargeya S."/>
            <person name="Fitzgerald M."/>
            <person name="Abouelleil A."/>
            <person name="Alvarado L."/>
            <person name="Chapman S.B."/>
            <person name="Gainer-Dewar J."/>
            <person name="Goldberg J."/>
            <person name="Griggs A."/>
            <person name="Gujja S."/>
            <person name="Hansen M."/>
            <person name="Howarth C."/>
            <person name="Imamovic A."/>
            <person name="Ireland A."/>
            <person name="Larimer J."/>
            <person name="McCowan C."/>
            <person name="Murphy C."/>
            <person name="Pearson M."/>
            <person name="Poon T.W."/>
            <person name="Priest M."/>
            <person name="Roberts A."/>
            <person name="Saif S."/>
            <person name="Shea T."/>
            <person name="Sykes S."/>
            <person name="Wortman J."/>
            <person name="Nusbaum C."/>
            <person name="Birren B."/>
        </authorList>
    </citation>
    <scope>NUCLEOTIDE SEQUENCE [LARGE SCALE GENOMIC DNA]</scope>
    <source>
        <strain evidence="2 3">P1569</strain>
    </source>
</reference>
<feature type="compositionally biased region" description="Basic and acidic residues" evidence="1">
    <location>
        <begin position="56"/>
        <end position="68"/>
    </location>
</feature>
<dbReference type="HOGENOM" id="CLU_1380523_0_0_1"/>
<dbReference type="Proteomes" id="UP000018721">
    <property type="component" value="Unassembled WGS sequence"/>
</dbReference>
<accession>V9EPL0</accession>
<comment type="caution">
    <text evidence="2">The sequence shown here is derived from an EMBL/GenBank/DDBJ whole genome shotgun (WGS) entry which is preliminary data.</text>
</comment>
<sequence>MEAIREMMGKNKDKGHKSKENDDRSNTGPNMSSAYRSSDASGEPDVGTKSYSRDTGFSRDDWDDRQQNDPDASTSYSSRSGGASGYSSGSSGSTTGFGGERSVTGHSGDSSLDKFSYSSMGGGQDDDDSYRRRVSKEHSGRKGNDDDDEGGNYSSYSGDMGRRCSRISWNAWKRESRWPLQWYGHIRWQPELRKLRIG</sequence>
<dbReference type="EMBL" id="ANIZ01002411">
    <property type="protein sequence ID" value="ETI40831.1"/>
    <property type="molecule type" value="Genomic_DNA"/>
</dbReference>
<keyword evidence="3" id="KW-1185">Reference proteome</keyword>